<dbReference type="EC" id="2.3.2.5" evidence="4"/>
<evidence type="ECO:0000256" key="1">
    <source>
        <dbReference type="ARBA" id="ARBA00000001"/>
    </source>
</evidence>
<protein>
    <recommendedName>
        <fullName evidence="5">Glutaminyl-peptide cyclotransferase</fullName>
        <ecNumber evidence="4">2.3.2.5</ecNumber>
    </recommendedName>
    <alternativeName>
        <fullName evidence="14">Glutaminyl cyclase</fullName>
    </alternativeName>
    <alternativeName>
        <fullName evidence="15">Glutaminyl-tRNA cyclotransferase</fullName>
    </alternativeName>
</protein>
<evidence type="ECO:0000256" key="2">
    <source>
        <dbReference type="ARBA" id="ARBA00004613"/>
    </source>
</evidence>
<keyword evidence="12" id="KW-0325">Glycoprotein</keyword>
<keyword evidence="7" id="KW-0808">Transferase</keyword>
<feature type="non-terminal residue" evidence="18">
    <location>
        <position position="1"/>
    </location>
</feature>
<evidence type="ECO:0000256" key="4">
    <source>
        <dbReference type="ARBA" id="ARBA00012012"/>
    </source>
</evidence>
<proteinExistence type="inferred from homology"/>
<name>A0A4U1F5Q9_MONMO</name>
<evidence type="ECO:0000256" key="14">
    <source>
        <dbReference type="ARBA" id="ARBA00033159"/>
    </source>
</evidence>
<evidence type="ECO:0000313" key="18">
    <source>
        <dbReference type="EMBL" id="TKC44683.1"/>
    </source>
</evidence>
<feature type="domain" description="Peptidase M28" evidence="17">
    <location>
        <begin position="210"/>
        <end position="479"/>
    </location>
</feature>
<evidence type="ECO:0000256" key="6">
    <source>
        <dbReference type="ARBA" id="ARBA00022525"/>
    </source>
</evidence>
<dbReference type="Gene3D" id="3.40.630.10">
    <property type="entry name" value="Zn peptidases"/>
    <property type="match status" value="1"/>
</dbReference>
<dbReference type="EMBL" id="RWIC01000376">
    <property type="protein sequence ID" value="TKC44683.1"/>
    <property type="molecule type" value="Genomic_DNA"/>
</dbReference>
<keyword evidence="9" id="KW-0732">Signal</keyword>
<evidence type="ECO:0000256" key="11">
    <source>
        <dbReference type="ARBA" id="ARBA00023157"/>
    </source>
</evidence>
<evidence type="ECO:0000256" key="13">
    <source>
        <dbReference type="ARBA" id="ARBA00023315"/>
    </source>
</evidence>
<comment type="similarity">
    <text evidence="3">Belongs to the glutaminyl-peptide cyclotransferase family.</text>
</comment>
<evidence type="ECO:0000256" key="8">
    <source>
        <dbReference type="ARBA" id="ARBA00022723"/>
    </source>
</evidence>
<comment type="caution">
    <text evidence="18">The sequence shown here is derived from an EMBL/GenBank/DDBJ whole genome shotgun (WGS) entry which is preliminary data.</text>
</comment>
<evidence type="ECO:0000256" key="7">
    <source>
        <dbReference type="ARBA" id="ARBA00022679"/>
    </source>
</evidence>
<evidence type="ECO:0000256" key="3">
    <source>
        <dbReference type="ARBA" id="ARBA00006014"/>
    </source>
</evidence>
<dbReference type="AlphaFoldDB" id="A0A4U1F5Q9"/>
<dbReference type="InterPro" id="IPR037457">
    <property type="entry name" value="M28_QC"/>
</dbReference>
<dbReference type="GO" id="GO:0008270">
    <property type="term" value="F:zinc ion binding"/>
    <property type="evidence" value="ECO:0007669"/>
    <property type="project" value="TreeGrafter"/>
</dbReference>
<reference evidence="19" key="1">
    <citation type="journal article" date="2019" name="IScience">
        <title>Narwhal Genome Reveals Long-Term Low Genetic Diversity despite Current Large Abundance Size.</title>
        <authorList>
            <person name="Westbury M.V."/>
            <person name="Petersen B."/>
            <person name="Garde E."/>
            <person name="Heide-Jorgensen M.P."/>
            <person name="Lorenzen E.D."/>
        </authorList>
    </citation>
    <scope>NUCLEOTIDE SEQUENCE [LARGE SCALE GENOMIC DNA]</scope>
</reference>
<evidence type="ECO:0000256" key="9">
    <source>
        <dbReference type="ARBA" id="ARBA00022729"/>
    </source>
</evidence>
<keyword evidence="11" id="KW-1015">Disulfide bond</keyword>
<accession>A0A4U1F5Q9</accession>
<comment type="catalytic activity">
    <reaction evidence="1">
        <text>N-terminal L-glutaminyl-[peptide] = N-terminal 5-oxo-L-prolyl-[peptide] + NH4(+)</text>
        <dbReference type="Rhea" id="RHEA:23652"/>
        <dbReference type="Rhea" id="RHEA-COMP:11736"/>
        <dbReference type="Rhea" id="RHEA-COMP:11846"/>
        <dbReference type="ChEBI" id="CHEBI:28938"/>
        <dbReference type="ChEBI" id="CHEBI:64722"/>
        <dbReference type="ChEBI" id="CHEBI:87215"/>
        <dbReference type="EC" id="2.3.2.5"/>
    </reaction>
</comment>
<organism evidence="18 19">
    <name type="scientific">Monodon monoceros</name>
    <name type="common">Narwhal</name>
    <name type="synonym">Ceratodon monodon</name>
    <dbReference type="NCBI Taxonomy" id="40151"/>
    <lineage>
        <taxon>Eukaryota</taxon>
        <taxon>Metazoa</taxon>
        <taxon>Chordata</taxon>
        <taxon>Craniata</taxon>
        <taxon>Vertebrata</taxon>
        <taxon>Euteleostomi</taxon>
        <taxon>Mammalia</taxon>
        <taxon>Eutheria</taxon>
        <taxon>Laurasiatheria</taxon>
        <taxon>Artiodactyla</taxon>
        <taxon>Whippomorpha</taxon>
        <taxon>Cetacea</taxon>
        <taxon>Odontoceti</taxon>
        <taxon>Monodontidae</taxon>
        <taxon>Monodon</taxon>
    </lineage>
</organism>
<dbReference type="GO" id="GO:0005576">
    <property type="term" value="C:extracellular region"/>
    <property type="evidence" value="ECO:0007669"/>
    <property type="project" value="UniProtKB-SubCell"/>
</dbReference>
<dbReference type="InterPro" id="IPR040234">
    <property type="entry name" value="QC/QCL"/>
</dbReference>
<evidence type="ECO:0000256" key="10">
    <source>
        <dbReference type="ARBA" id="ARBA00022833"/>
    </source>
</evidence>
<evidence type="ECO:0000256" key="12">
    <source>
        <dbReference type="ARBA" id="ARBA00023180"/>
    </source>
</evidence>
<dbReference type="GO" id="GO:0016603">
    <property type="term" value="F:glutaminyl-peptide cyclotransferase activity"/>
    <property type="evidence" value="ECO:0007669"/>
    <property type="project" value="UniProtKB-EC"/>
</dbReference>
<keyword evidence="10" id="KW-0862">Zinc</keyword>
<keyword evidence="8" id="KW-0479">Metal-binding</keyword>
<feature type="region of interest" description="Disordered" evidence="16">
    <location>
        <begin position="31"/>
        <end position="91"/>
    </location>
</feature>
<dbReference type="PANTHER" id="PTHR12283:SF5">
    <property type="entry name" value="GLUTAMINYL-PEPTIDE CYCLOTRANSFERASE"/>
    <property type="match status" value="1"/>
</dbReference>
<dbReference type="Pfam" id="PF04389">
    <property type="entry name" value="Peptidase_M28"/>
    <property type="match status" value="1"/>
</dbReference>
<dbReference type="PANTHER" id="PTHR12283">
    <property type="entry name" value="GLUTAMINYL-PEPTIDE CYCLOTRANSFERASE"/>
    <property type="match status" value="1"/>
</dbReference>
<dbReference type="CDD" id="cd03880">
    <property type="entry name" value="M28_QC_like"/>
    <property type="match status" value="1"/>
</dbReference>
<gene>
    <name evidence="18" type="ORF">EI555_001809</name>
</gene>
<sequence length="488" mass="54199">QGSGRLCSHGFGSLCLSGQPRPRVAKVVGGGGELQLRPAQRSGAATGRRWGGGRSRPKGGEGGRRRTRVPGLVTAGGSGNRRPESPGEMAGGGDLRVMDTLRLLLLVAALPLVSRGVSRGAADWTQEKNYHQPALLNLSSLRQVAEGTSISEMWQNDLRPLLIERYPGSPGSYAARQHIMQRIQRLQADWVLEVDTFLSQTPYGYRSFSNIISTLNPTAKRHLVLACHYDSKYFPHWDNRVFVGATDSAVPCAMILELARAVDKQLLSLKNISDSKPDLSLQLIFFDGEEAFLHWSPQDSLYGSRHLASKMASTAHPPGARDTNQLHGMVSPGNFHGAAATDSASKEACGREGKPIKDLKMPRHSWSRDLLILLDLIGAPNPTFPNFFPNTARWFHRLQAIEHELHELGLLKDHSWERQYFQNYGYGGVIQDDHIPFLRKGVPVLHLIPSPFPEVWHTMDDNEENLDKTTIDNLNKILKVFVLEYLHL</sequence>
<dbReference type="InterPro" id="IPR007484">
    <property type="entry name" value="Peptidase_M28"/>
</dbReference>
<evidence type="ECO:0000259" key="17">
    <source>
        <dbReference type="Pfam" id="PF04389"/>
    </source>
</evidence>
<keyword evidence="6" id="KW-0964">Secreted</keyword>
<evidence type="ECO:0000256" key="5">
    <source>
        <dbReference type="ARBA" id="ARBA00016861"/>
    </source>
</evidence>
<dbReference type="Proteomes" id="UP000308365">
    <property type="component" value="Unassembled WGS sequence"/>
</dbReference>
<dbReference type="SUPFAM" id="SSF53187">
    <property type="entry name" value="Zn-dependent exopeptidases"/>
    <property type="match status" value="1"/>
</dbReference>
<evidence type="ECO:0000313" key="19">
    <source>
        <dbReference type="Proteomes" id="UP000308365"/>
    </source>
</evidence>
<evidence type="ECO:0000256" key="15">
    <source>
        <dbReference type="ARBA" id="ARBA00042699"/>
    </source>
</evidence>
<keyword evidence="13" id="KW-0012">Acyltransferase</keyword>
<evidence type="ECO:0000256" key="16">
    <source>
        <dbReference type="SAM" id="MobiDB-lite"/>
    </source>
</evidence>
<comment type="subcellular location">
    <subcellularLocation>
        <location evidence="2">Secreted</location>
    </subcellularLocation>
</comment>